<dbReference type="InterPro" id="IPR036576">
    <property type="entry name" value="WRKY_dom_sf"/>
</dbReference>
<keyword evidence="2" id="KW-0479">Metal-binding</keyword>
<feature type="domain" description="WRKY" evidence="11">
    <location>
        <begin position="290"/>
        <end position="354"/>
    </location>
</feature>
<dbReference type="Gene3D" id="2.20.25.80">
    <property type="entry name" value="WRKY domain"/>
    <property type="match status" value="2"/>
</dbReference>
<feature type="region of interest" description="Disordered" evidence="10">
    <location>
        <begin position="224"/>
        <end position="276"/>
    </location>
</feature>
<keyword evidence="4" id="KW-0862">Zinc</keyword>
<evidence type="ECO:0000256" key="9">
    <source>
        <dbReference type="ARBA" id="ARBA00061157"/>
    </source>
</evidence>
<feature type="region of interest" description="Disordered" evidence="10">
    <location>
        <begin position="153"/>
        <end position="174"/>
    </location>
</feature>
<proteinExistence type="inferred from homology"/>
<comment type="subcellular location">
    <subcellularLocation>
        <location evidence="1">Nucleus</location>
    </subcellularLocation>
</comment>
<feature type="domain" description="WRKY" evidence="11">
    <location>
        <begin position="468"/>
        <end position="533"/>
    </location>
</feature>
<dbReference type="FunFam" id="2.20.25.80:FF:000003">
    <property type="entry name" value="WRKY transcription factor 57"/>
    <property type="match status" value="1"/>
</dbReference>
<dbReference type="InterPro" id="IPR003657">
    <property type="entry name" value="WRKY_dom"/>
</dbReference>
<feature type="region of interest" description="Disordered" evidence="10">
    <location>
        <begin position="344"/>
        <end position="453"/>
    </location>
</feature>
<evidence type="ECO:0000256" key="1">
    <source>
        <dbReference type="ARBA" id="ARBA00004123"/>
    </source>
</evidence>
<evidence type="ECO:0000256" key="2">
    <source>
        <dbReference type="ARBA" id="ARBA00022723"/>
    </source>
</evidence>
<feature type="compositionally biased region" description="Polar residues" evidence="10">
    <location>
        <begin position="261"/>
        <end position="276"/>
    </location>
</feature>
<evidence type="ECO:0000256" key="4">
    <source>
        <dbReference type="ARBA" id="ARBA00022833"/>
    </source>
</evidence>
<feature type="compositionally biased region" description="Pro residues" evidence="10">
    <location>
        <begin position="83"/>
        <end position="92"/>
    </location>
</feature>
<evidence type="ECO:0000313" key="12">
    <source>
        <dbReference type="EMBL" id="KCW56252.1"/>
    </source>
</evidence>
<feature type="compositionally biased region" description="Polar residues" evidence="10">
    <location>
        <begin position="362"/>
        <end position="387"/>
    </location>
</feature>
<feature type="region of interest" description="Disordered" evidence="10">
    <location>
        <begin position="52"/>
        <end position="92"/>
    </location>
</feature>
<keyword evidence="7" id="KW-0804">Transcription</keyword>
<dbReference type="SUPFAM" id="SSF118290">
    <property type="entry name" value="WRKY DNA-binding domain"/>
    <property type="match status" value="2"/>
</dbReference>
<comment type="similarity">
    <text evidence="9">Belongs to the WRKY group I family.</text>
</comment>
<dbReference type="PANTHER" id="PTHR31221">
    <property type="entry name" value="WRKY TRANSCRIPTION FACTOR PROTEIN 1-RELATED"/>
    <property type="match status" value="1"/>
</dbReference>
<dbReference type="AlphaFoldDB" id="A0A059AQJ4"/>
<dbReference type="GO" id="GO:0005634">
    <property type="term" value="C:nucleus"/>
    <property type="evidence" value="ECO:0000318"/>
    <property type="project" value="GO_Central"/>
</dbReference>
<keyword evidence="8" id="KW-0539">Nucleus</keyword>
<protein>
    <recommendedName>
        <fullName evidence="11">WRKY domain-containing protein</fullName>
    </recommendedName>
</protein>
<dbReference type="GO" id="GO:0046872">
    <property type="term" value="F:metal ion binding"/>
    <property type="evidence" value="ECO:0007669"/>
    <property type="project" value="UniProtKB-KW"/>
</dbReference>
<evidence type="ECO:0000256" key="7">
    <source>
        <dbReference type="ARBA" id="ARBA00023163"/>
    </source>
</evidence>
<evidence type="ECO:0000256" key="6">
    <source>
        <dbReference type="ARBA" id="ARBA00023125"/>
    </source>
</evidence>
<dbReference type="PROSITE" id="PS50811">
    <property type="entry name" value="WRKY"/>
    <property type="match status" value="2"/>
</dbReference>
<dbReference type="Gramene" id="KCW56252">
    <property type="protein sequence ID" value="KCW56252"/>
    <property type="gene ID" value="EUGRSUZ_I01998"/>
</dbReference>
<evidence type="ECO:0000256" key="5">
    <source>
        <dbReference type="ARBA" id="ARBA00023015"/>
    </source>
</evidence>
<evidence type="ECO:0000256" key="8">
    <source>
        <dbReference type="ARBA" id="ARBA00023242"/>
    </source>
</evidence>
<dbReference type="InterPro" id="IPR044810">
    <property type="entry name" value="WRKY_plant"/>
</dbReference>
<reference evidence="12" key="1">
    <citation type="submission" date="2013-07" db="EMBL/GenBank/DDBJ databases">
        <title>The genome of Eucalyptus grandis.</title>
        <authorList>
            <person name="Schmutz J."/>
            <person name="Hayes R."/>
            <person name="Myburg A."/>
            <person name="Tuskan G."/>
            <person name="Grattapaglia D."/>
            <person name="Rokhsar D.S."/>
        </authorList>
    </citation>
    <scope>NUCLEOTIDE SEQUENCE</scope>
    <source>
        <tissue evidence="12">Leaf extractions</tissue>
    </source>
</reference>
<dbReference type="GO" id="GO:0000976">
    <property type="term" value="F:transcription cis-regulatory region binding"/>
    <property type="evidence" value="ECO:0000318"/>
    <property type="project" value="GO_Central"/>
</dbReference>
<evidence type="ECO:0000256" key="10">
    <source>
        <dbReference type="SAM" id="MobiDB-lite"/>
    </source>
</evidence>
<dbReference type="PANTHER" id="PTHR31221:SF141">
    <property type="entry name" value="WRKY PROTEIN"/>
    <property type="match status" value="1"/>
</dbReference>
<dbReference type="GO" id="GO:0003700">
    <property type="term" value="F:DNA-binding transcription factor activity"/>
    <property type="evidence" value="ECO:0000318"/>
    <property type="project" value="GO_Central"/>
</dbReference>
<dbReference type="eggNOG" id="ENOG502QTWW">
    <property type="taxonomic scope" value="Eukaryota"/>
</dbReference>
<evidence type="ECO:0000256" key="3">
    <source>
        <dbReference type="ARBA" id="ARBA00022737"/>
    </source>
</evidence>
<keyword evidence="6" id="KW-0238">DNA-binding</keyword>
<dbReference type="SMART" id="SM00774">
    <property type="entry name" value="WRKY"/>
    <property type="match status" value="2"/>
</dbReference>
<dbReference type="OMA" id="NSECPRS"/>
<dbReference type="InParanoid" id="A0A059AQJ4"/>
<gene>
    <name evidence="12" type="ORF">EUGRSUZ_I01998</name>
</gene>
<dbReference type="FunFam" id="2.20.25.80:FF:000006">
    <property type="entry name" value="WRKY transcription factor"/>
    <property type="match status" value="1"/>
</dbReference>
<dbReference type="Pfam" id="PF03106">
    <property type="entry name" value="WRKY"/>
    <property type="match status" value="2"/>
</dbReference>
<accession>A0A059AQJ4</accession>
<organism evidence="12">
    <name type="scientific">Eucalyptus grandis</name>
    <name type="common">Flooded gum</name>
    <dbReference type="NCBI Taxonomy" id="71139"/>
    <lineage>
        <taxon>Eukaryota</taxon>
        <taxon>Viridiplantae</taxon>
        <taxon>Streptophyta</taxon>
        <taxon>Embryophyta</taxon>
        <taxon>Tracheophyta</taxon>
        <taxon>Spermatophyta</taxon>
        <taxon>Magnoliopsida</taxon>
        <taxon>eudicotyledons</taxon>
        <taxon>Gunneridae</taxon>
        <taxon>Pentapetalae</taxon>
        <taxon>rosids</taxon>
        <taxon>malvids</taxon>
        <taxon>Myrtales</taxon>
        <taxon>Myrtaceae</taxon>
        <taxon>Myrtoideae</taxon>
        <taxon>Eucalypteae</taxon>
        <taxon>Eucalyptus</taxon>
    </lineage>
</organism>
<dbReference type="GO" id="GO:0006355">
    <property type="term" value="P:regulation of DNA-templated transcription"/>
    <property type="evidence" value="ECO:0000318"/>
    <property type="project" value="GO_Central"/>
</dbReference>
<evidence type="ECO:0000259" key="11">
    <source>
        <dbReference type="PROSITE" id="PS50811"/>
    </source>
</evidence>
<feature type="compositionally biased region" description="Basic and acidic residues" evidence="10">
    <location>
        <begin position="154"/>
        <end position="167"/>
    </location>
</feature>
<feature type="compositionally biased region" description="Basic and acidic residues" evidence="10">
    <location>
        <begin position="349"/>
        <end position="361"/>
    </location>
</feature>
<keyword evidence="5" id="KW-0805">Transcription regulation</keyword>
<feature type="compositionally biased region" description="Acidic residues" evidence="10">
    <location>
        <begin position="428"/>
        <end position="437"/>
    </location>
</feature>
<name>A0A059AQJ4_EUCGR</name>
<feature type="compositionally biased region" description="Polar residues" evidence="10">
    <location>
        <begin position="402"/>
        <end position="413"/>
    </location>
</feature>
<keyword evidence="3" id="KW-0677">Repeat</keyword>
<dbReference type="EMBL" id="KK198761">
    <property type="protein sequence ID" value="KCW56252.1"/>
    <property type="molecule type" value="Genomic_DNA"/>
</dbReference>
<sequence length="565" mass="61780">MNTLFIKNLIYVFLASFDEVKQQKKNHYKKVGLLTELLLESEDKKRLGQDGKWRWSAKTTPAPVDTGLSQRRKKLSQDMAGKQPPPPLRPTISVPPRPPAAAMFGPCASPGPLTLVSSFFAESDGGSFSELLAGAMYSPLAVNAAGPSSFLWDYPRENPSREGEPRDGQAGLPVGAVKSPLFTVPPGLSPSGLLLSPGFFSPKSPFGMSHQQALAQVTAQAHVALARSHEHSQLEINPPSEASKEPLPDEPSLMPNEDSHQLSPSEATTSMAESSDFVSSSHKWEALPMVLEKPTEDGYNWRKYGQKQVKGCGFPRSYYKCSHLNCSVKKKVEHSLDGRITEITYRGQHQHEMPQAKRTSKDGNNLNRSTNSLAKSQAVLQGQSGRQSAPAMLRSGQDEESSQAIASNTSGLSNYVELDDAKSKGDGSDVDNDDVDAGDDKSNPKQKIVPIPSSKYVTEPKIVLQTRSEVDLLDDGFKWRKYGQKVVKGSSYPRSYYKCTYAGCNVRKHIERAALDPKSVITTYEGKHNHTAPSAGKRGRTVEATEFGDAQRPSVLRLKEEQVAA</sequence>